<sequence length="145" mass="17353">MTYKNWFDEHAIKHKNIVKKLTSQGYDKEQITQYFDFDNMVKNEKDFCLLYESNKKCHDIETLNCYLCACPHFRFNDNGLSKKNEQTLYSKCELDLGDNFTYENSVHHDCTNCLIPHKLHFVSKTFDLEWKNIMSECETKEEVKI</sequence>
<evidence type="ECO:0000313" key="2">
    <source>
        <dbReference type="Proteomes" id="UP000671852"/>
    </source>
</evidence>
<keyword evidence="2" id="KW-1185">Reference proteome</keyword>
<evidence type="ECO:0000313" key="1">
    <source>
        <dbReference type="EMBL" id="QSZ42903.1"/>
    </source>
</evidence>
<protein>
    <submittedName>
        <fullName evidence="1">Uncharacterized protein</fullName>
    </submittedName>
</protein>
<dbReference type="EMBL" id="CP046072">
    <property type="protein sequence ID" value="QSZ42903.1"/>
    <property type="molecule type" value="Genomic_DNA"/>
</dbReference>
<dbReference type="Proteomes" id="UP000671852">
    <property type="component" value="Chromosome"/>
</dbReference>
<accession>A0A975B2G9</accession>
<proteinExistence type="predicted"/>
<gene>
    <name evidence="1" type="ORF">GJV85_12555</name>
</gene>
<reference evidence="1" key="1">
    <citation type="submission" date="2019-11" db="EMBL/GenBank/DDBJ databases">
        <authorList>
            <person name="Kojima H."/>
        </authorList>
    </citation>
    <scope>NUCLEOTIDE SEQUENCE</scope>
    <source>
        <strain evidence="1">H1576</strain>
    </source>
</reference>
<dbReference type="RefSeq" id="WP_207561715.1">
    <property type="nucleotide sequence ID" value="NZ_CP046072.1"/>
</dbReference>
<dbReference type="AlphaFoldDB" id="A0A975B2G9"/>
<reference evidence="1" key="2">
    <citation type="submission" date="2021-04" db="EMBL/GenBank/DDBJ databases">
        <title>Isolation and characterization of a novel species of the genus Sulfurimonas.</title>
        <authorList>
            <person name="Fukui M."/>
        </authorList>
    </citation>
    <scope>NUCLEOTIDE SEQUENCE</scope>
    <source>
        <strain evidence="1">H1576</strain>
    </source>
</reference>
<name>A0A975B2G9_9BACT</name>
<dbReference type="KEGG" id="saqt:GJV85_12555"/>
<organism evidence="1 2">
    <name type="scientific">Sulfurimonas aquatica</name>
    <dbReference type="NCBI Taxonomy" id="2672570"/>
    <lineage>
        <taxon>Bacteria</taxon>
        <taxon>Pseudomonadati</taxon>
        <taxon>Campylobacterota</taxon>
        <taxon>Epsilonproteobacteria</taxon>
        <taxon>Campylobacterales</taxon>
        <taxon>Sulfurimonadaceae</taxon>
        <taxon>Sulfurimonas</taxon>
    </lineage>
</organism>